<accession>A0A917YCB9</accession>
<evidence type="ECO:0000313" key="1">
    <source>
        <dbReference type="EMBL" id="GGN81429.1"/>
    </source>
</evidence>
<gene>
    <name evidence="1" type="ORF">GCM10011579_067990</name>
</gene>
<proteinExistence type="predicted"/>
<keyword evidence="2" id="KW-1185">Reference proteome</keyword>
<dbReference type="AlphaFoldDB" id="A0A917YCB9"/>
<reference evidence="1 2" key="1">
    <citation type="journal article" date="2014" name="Int. J. Syst. Evol. Microbiol.">
        <title>Complete genome sequence of Corynebacterium casei LMG S-19264T (=DSM 44701T), isolated from a smear-ripened cheese.</title>
        <authorList>
            <consortium name="US DOE Joint Genome Institute (JGI-PGF)"/>
            <person name="Walter F."/>
            <person name="Albersmeier A."/>
            <person name="Kalinowski J."/>
            <person name="Ruckert C."/>
        </authorList>
    </citation>
    <scope>NUCLEOTIDE SEQUENCE [LARGE SCALE GENOMIC DNA]</scope>
    <source>
        <strain evidence="1 2">CGMCC 4.7111</strain>
    </source>
</reference>
<dbReference type="EMBL" id="BMMM01000014">
    <property type="protein sequence ID" value="GGN81429.1"/>
    <property type="molecule type" value="Genomic_DNA"/>
</dbReference>
<organism evidence="1 2">
    <name type="scientific">Streptomyces albiflavescens</name>
    <dbReference type="NCBI Taxonomy" id="1623582"/>
    <lineage>
        <taxon>Bacteria</taxon>
        <taxon>Bacillati</taxon>
        <taxon>Actinomycetota</taxon>
        <taxon>Actinomycetes</taxon>
        <taxon>Kitasatosporales</taxon>
        <taxon>Streptomycetaceae</taxon>
        <taxon>Streptomyces</taxon>
    </lineage>
</organism>
<protein>
    <submittedName>
        <fullName evidence="1">Uncharacterized protein</fullName>
    </submittedName>
</protein>
<evidence type="ECO:0000313" key="2">
    <source>
        <dbReference type="Proteomes" id="UP000600365"/>
    </source>
</evidence>
<comment type="caution">
    <text evidence="1">The sequence shown here is derived from an EMBL/GenBank/DDBJ whole genome shotgun (WGS) entry which is preliminary data.</text>
</comment>
<name>A0A917YCB9_9ACTN</name>
<sequence length="109" mass="11207">MPIEGGEFWALGEEGGELRAFFVAQVVGVAHHPAGDLPDARWCRGDNTDASAAPRPQAVADRLVAAAVAELLELGVEMDRVGESCCPAFVQVGLVGVELAGPGLATPAQ</sequence>
<dbReference type="Proteomes" id="UP000600365">
    <property type="component" value="Unassembled WGS sequence"/>
</dbReference>